<dbReference type="Proteomes" id="UP001343698">
    <property type="component" value="Unassembled WGS sequence"/>
</dbReference>
<feature type="domain" description="Glycosyltransferase 2-like" evidence="1">
    <location>
        <begin position="4"/>
        <end position="133"/>
    </location>
</feature>
<dbReference type="EC" id="2.4.-.-" evidence="2"/>
<dbReference type="GO" id="GO:0016757">
    <property type="term" value="F:glycosyltransferase activity"/>
    <property type="evidence" value="ECO:0007669"/>
    <property type="project" value="UniProtKB-KW"/>
</dbReference>
<dbReference type="SUPFAM" id="SSF53448">
    <property type="entry name" value="Nucleotide-diphospho-sugar transferases"/>
    <property type="match status" value="1"/>
</dbReference>
<dbReference type="InterPro" id="IPR001173">
    <property type="entry name" value="Glyco_trans_2-like"/>
</dbReference>
<name>A0ABU7IJC2_9FLAO</name>
<dbReference type="RefSeq" id="WP_272637018.1">
    <property type="nucleotide sequence ID" value="NZ_JAZDDF010000004.1"/>
</dbReference>
<gene>
    <name evidence="2" type="ORF">V1H85_11495</name>
</gene>
<keyword evidence="2" id="KW-0328">Glycosyltransferase</keyword>
<keyword evidence="2" id="KW-0808">Transferase</keyword>
<sequence>MHLSILIPVYNAEKHIINCLESVSKQGISEENYEVLLVNDGSTDGSGEIIEDFIAGKPNMVLENQKNQGNAATRNRLFDLAKGEYIYCLDADDYLVPNTLSGILDFALRNHLDFIGFESRETSISNEDRIPSKLDLPEIKIASGASFLRENSLPKVEVWWYFAKRELLRDFAIKMDDLIMADVSFTYKLVLASQRMAILPIHAHWYFQSPVSIMRTSDNIAAHKLRLADATYAMLLGFNDLIQNPNKYHLMVDSTAMGDLVQKRDYYAFFMILKYLRFEKDRDKIINVVNTFEQRNMYPIKSTIPIHGSPSLVVKIMNVCLNKKWILSLLITLASRMNKKK</sequence>
<comment type="caution">
    <text evidence="2">The sequence shown here is derived from an EMBL/GenBank/DDBJ whole genome shotgun (WGS) entry which is preliminary data.</text>
</comment>
<dbReference type="InterPro" id="IPR029044">
    <property type="entry name" value="Nucleotide-diphossugar_trans"/>
</dbReference>
<dbReference type="CDD" id="cd00761">
    <property type="entry name" value="Glyco_tranf_GTA_type"/>
    <property type="match status" value="1"/>
</dbReference>
<dbReference type="PANTHER" id="PTHR22916">
    <property type="entry name" value="GLYCOSYLTRANSFERASE"/>
    <property type="match status" value="1"/>
</dbReference>
<dbReference type="Pfam" id="PF00535">
    <property type="entry name" value="Glycos_transf_2"/>
    <property type="match status" value="1"/>
</dbReference>
<evidence type="ECO:0000313" key="2">
    <source>
        <dbReference type="EMBL" id="MEE1973073.1"/>
    </source>
</evidence>
<evidence type="ECO:0000313" key="3">
    <source>
        <dbReference type="Proteomes" id="UP001343698"/>
    </source>
</evidence>
<organism evidence="2 3">
    <name type="scientific">Maribacter flavus</name>
    <dbReference type="NCBI Taxonomy" id="1658664"/>
    <lineage>
        <taxon>Bacteria</taxon>
        <taxon>Pseudomonadati</taxon>
        <taxon>Bacteroidota</taxon>
        <taxon>Flavobacteriia</taxon>
        <taxon>Flavobacteriales</taxon>
        <taxon>Flavobacteriaceae</taxon>
        <taxon>Maribacter</taxon>
    </lineage>
</organism>
<evidence type="ECO:0000259" key="1">
    <source>
        <dbReference type="Pfam" id="PF00535"/>
    </source>
</evidence>
<accession>A0ABU7IJC2</accession>
<dbReference type="EMBL" id="JAZDDF010000004">
    <property type="protein sequence ID" value="MEE1973073.1"/>
    <property type="molecule type" value="Genomic_DNA"/>
</dbReference>
<keyword evidence="3" id="KW-1185">Reference proteome</keyword>
<protein>
    <submittedName>
        <fullName evidence="2">Glycosyltransferase family A protein</fullName>
        <ecNumber evidence="2">2.4.-.-</ecNumber>
    </submittedName>
</protein>
<reference evidence="2 3" key="1">
    <citation type="submission" date="2024-01" db="EMBL/GenBank/DDBJ databases">
        <title>Maribacter spp. originated from different algae showed divergent polysaccharides utilization ability.</title>
        <authorList>
            <person name="Wang H."/>
            <person name="Wu Y."/>
        </authorList>
    </citation>
    <scope>NUCLEOTIDE SEQUENCE [LARGE SCALE GENOMIC DNA]</scope>
    <source>
        <strain evidence="2 3">KPT27_14</strain>
    </source>
</reference>
<dbReference type="PANTHER" id="PTHR22916:SF3">
    <property type="entry name" value="UDP-GLCNAC:BETAGAL BETA-1,3-N-ACETYLGLUCOSAMINYLTRANSFERASE-LIKE PROTEIN 1"/>
    <property type="match status" value="1"/>
</dbReference>
<dbReference type="Gene3D" id="3.90.550.10">
    <property type="entry name" value="Spore Coat Polysaccharide Biosynthesis Protein SpsA, Chain A"/>
    <property type="match status" value="1"/>
</dbReference>
<proteinExistence type="predicted"/>